<name>A0A952FQJ4_9PROT</name>
<gene>
    <name evidence="3" type="ORF">JF625_20310</name>
</gene>
<reference evidence="3" key="1">
    <citation type="submission" date="2020-06" db="EMBL/GenBank/DDBJ databases">
        <title>Stable isotope informed genome-resolved metagenomics uncovers potential trophic interactions in rhizosphere soil.</title>
        <authorList>
            <person name="Starr E.P."/>
            <person name="Shi S."/>
            <person name="Blazewicz S.J."/>
            <person name="Koch B.J."/>
            <person name="Probst A.J."/>
            <person name="Hungate B.A."/>
            <person name="Pett-Ridge J."/>
            <person name="Firestone M.K."/>
            <person name="Banfield J.F."/>
        </authorList>
    </citation>
    <scope>NUCLEOTIDE SEQUENCE</scope>
    <source>
        <strain evidence="3">YM_69_17</strain>
    </source>
</reference>
<evidence type="ECO:0000256" key="2">
    <source>
        <dbReference type="SAM" id="MobiDB-lite"/>
    </source>
</evidence>
<feature type="coiled-coil region" evidence="1">
    <location>
        <begin position="30"/>
        <end position="64"/>
    </location>
</feature>
<evidence type="ECO:0000313" key="4">
    <source>
        <dbReference type="Proteomes" id="UP000700706"/>
    </source>
</evidence>
<feature type="region of interest" description="Disordered" evidence="2">
    <location>
        <begin position="1"/>
        <end position="20"/>
    </location>
</feature>
<organism evidence="3 4">
    <name type="scientific">Inquilinus limosus</name>
    <dbReference type="NCBI Taxonomy" id="171674"/>
    <lineage>
        <taxon>Bacteria</taxon>
        <taxon>Pseudomonadati</taxon>
        <taxon>Pseudomonadota</taxon>
        <taxon>Alphaproteobacteria</taxon>
        <taxon>Rhodospirillales</taxon>
        <taxon>Rhodospirillaceae</taxon>
        <taxon>Inquilinus</taxon>
    </lineage>
</organism>
<evidence type="ECO:0000313" key="3">
    <source>
        <dbReference type="EMBL" id="MBW8727480.1"/>
    </source>
</evidence>
<feature type="compositionally biased region" description="Polar residues" evidence="2">
    <location>
        <begin position="1"/>
        <end position="11"/>
    </location>
</feature>
<accession>A0A952FQJ4</accession>
<keyword evidence="1" id="KW-0175">Coiled coil</keyword>
<protein>
    <submittedName>
        <fullName evidence="3">Uncharacterized protein</fullName>
    </submittedName>
</protein>
<sequence>MEKSVSDSQTHVAAELQLPAGESDPIESALAELFARRERVKVQAVEARERVVASEVEIERLSRAMAALVDLLPPPRKAVFLQNSDLRHAGPHPGRGSAVFGNIVELFKKPERPEWTAPEVQAALATKGIQAESKQIHNILGYLAREGQLKRVDRGRYLIVGYGIGIETSDSIQDGDDRE</sequence>
<proteinExistence type="predicted"/>
<evidence type="ECO:0000256" key="1">
    <source>
        <dbReference type="SAM" id="Coils"/>
    </source>
</evidence>
<dbReference type="AlphaFoldDB" id="A0A952FQJ4"/>
<comment type="caution">
    <text evidence="3">The sequence shown here is derived from an EMBL/GenBank/DDBJ whole genome shotgun (WGS) entry which is preliminary data.</text>
</comment>
<dbReference type="Proteomes" id="UP000700706">
    <property type="component" value="Unassembled WGS sequence"/>
</dbReference>
<dbReference type="EMBL" id="JAEKLZ010000279">
    <property type="protein sequence ID" value="MBW8727480.1"/>
    <property type="molecule type" value="Genomic_DNA"/>
</dbReference>